<comment type="caution">
    <text evidence="2">The sequence shown here is derived from an EMBL/GenBank/DDBJ whole genome shotgun (WGS) entry which is preliminary data.</text>
</comment>
<name>A0A7X0HL97_9ACTN</name>
<keyword evidence="1" id="KW-0472">Membrane</keyword>
<dbReference type="EMBL" id="JACHEM010000024">
    <property type="protein sequence ID" value="MBB6439580.1"/>
    <property type="molecule type" value="Genomic_DNA"/>
</dbReference>
<reference evidence="2 3" key="1">
    <citation type="submission" date="2020-08" db="EMBL/GenBank/DDBJ databases">
        <title>Genomic Encyclopedia of Type Strains, Phase IV (KMG-IV): sequencing the most valuable type-strain genomes for metagenomic binning, comparative biology and taxonomic classification.</title>
        <authorList>
            <person name="Goeker M."/>
        </authorList>
    </citation>
    <scope>NUCLEOTIDE SEQUENCE [LARGE SCALE GENOMIC DNA]</scope>
    <source>
        <strain evidence="2 3">DSM 40141</strain>
    </source>
</reference>
<accession>A0A7X0HL97</accession>
<evidence type="ECO:0000313" key="3">
    <source>
        <dbReference type="Proteomes" id="UP000540423"/>
    </source>
</evidence>
<feature type="transmembrane region" description="Helical" evidence="1">
    <location>
        <begin position="43"/>
        <end position="65"/>
    </location>
</feature>
<proteinExistence type="predicted"/>
<dbReference type="RefSeq" id="WP_185036118.1">
    <property type="nucleotide sequence ID" value="NZ_BNBN01000015.1"/>
</dbReference>
<sequence>MYAQLRRWWASGSPLWQRLVVCGVLTVTAYGAAQVATILKGHVLLVFGLIVVALVALSVGTFLLVMARARGEGIYSPRWYRKFQQEAWAHSEGSPQ</sequence>
<gene>
    <name evidence="2" type="ORF">HNQ79_006092</name>
</gene>
<keyword evidence="1" id="KW-1133">Transmembrane helix</keyword>
<keyword evidence="3" id="KW-1185">Reference proteome</keyword>
<dbReference type="AlphaFoldDB" id="A0A7X0HL97"/>
<evidence type="ECO:0000256" key="1">
    <source>
        <dbReference type="SAM" id="Phobius"/>
    </source>
</evidence>
<organism evidence="2 3">
    <name type="scientific">Streptomyces candidus</name>
    <dbReference type="NCBI Taxonomy" id="67283"/>
    <lineage>
        <taxon>Bacteria</taxon>
        <taxon>Bacillati</taxon>
        <taxon>Actinomycetota</taxon>
        <taxon>Actinomycetes</taxon>
        <taxon>Kitasatosporales</taxon>
        <taxon>Streptomycetaceae</taxon>
        <taxon>Streptomyces</taxon>
    </lineage>
</organism>
<protein>
    <submittedName>
        <fullName evidence="2">Uncharacterized protein</fullName>
    </submittedName>
</protein>
<dbReference type="Proteomes" id="UP000540423">
    <property type="component" value="Unassembled WGS sequence"/>
</dbReference>
<keyword evidence="1" id="KW-0812">Transmembrane</keyword>
<evidence type="ECO:0000313" key="2">
    <source>
        <dbReference type="EMBL" id="MBB6439580.1"/>
    </source>
</evidence>